<evidence type="ECO:0000259" key="5">
    <source>
        <dbReference type="PROSITE" id="PS50931"/>
    </source>
</evidence>
<dbReference type="InterPro" id="IPR036388">
    <property type="entry name" value="WH-like_DNA-bd_sf"/>
</dbReference>
<name>A0A3G2T2Z8_9GAMM</name>
<dbReference type="Proteomes" id="UP000279962">
    <property type="component" value="Chromosome"/>
</dbReference>
<dbReference type="RefSeq" id="WP_087551732.1">
    <property type="nucleotide sequence ID" value="NZ_CP033133.1"/>
</dbReference>
<dbReference type="Gene3D" id="3.40.190.10">
    <property type="entry name" value="Periplasmic binding protein-like II"/>
    <property type="match status" value="2"/>
</dbReference>
<evidence type="ECO:0000313" key="6">
    <source>
        <dbReference type="EMBL" id="AYO54619.1"/>
    </source>
</evidence>
<dbReference type="SUPFAM" id="SSF46785">
    <property type="entry name" value="Winged helix' DNA-binding domain"/>
    <property type="match status" value="1"/>
</dbReference>
<dbReference type="PANTHER" id="PTHR30579:SF7">
    <property type="entry name" value="HTH-TYPE TRANSCRIPTIONAL REGULATOR LRHA-RELATED"/>
    <property type="match status" value="1"/>
</dbReference>
<dbReference type="Pfam" id="PF00126">
    <property type="entry name" value="HTH_1"/>
    <property type="match status" value="1"/>
</dbReference>
<dbReference type="Gene3D" id="1.10.10.10">
    <property type="entry name" value="Winged helix-like DNA-binding domain superfamily/Winged helix DNA-binding domain"/>
    <property type="match status" value="1"/>
</dbReference>
<keyword evidence="4" id="KW-0804">Transcription</keyword>
<evidence type="ECO:0000256" key="3">
    <source>
        <dbReference type="ARBA" id="ARBA00023125"/>
    </source>
</evidence>
<dbReference type="InterPro" id="IPR000847">
    <property type="entry name" value="LysR_HTH_N"/>
</dbReference>
<dbReference type="PRINTS" id="PR00039">
    <property type="entry name" value="HTHLYSR"/>
</dbReference>
<feature type="domain" description="HTH lysR-type" evidence="5">
    <location>
        <begin position="2"/>
        <end position="59"/>
    </location>
</feature>
<gene>
    <name evidence="6" type="ORF">CDG68_13610</name>
</gene>
<dbReference type="PANTHER" id="PTHR30579">
    <property type="entry name" value="TRANSCRIPTIONAL REGULATOR"/>
    <property type="match status" value="1"/>
</dbReference>
<reference evidence="6 7" key="1">
    <citation type="submission" date="2018-10" db="EMBL/GenBank/DDBJ databases">
        <title>The complete genome of Acinetobacter wuhouensis strain WCHAW010062.</title>
        <authorList>
            <person name="Hu Y."/>
            <person name="Long H."/>
            <person name="Feng Y."/>
            <person name="Zong Z."/>
        </authorList>
    </citation>
    <scope>NUCLEOTIDE SEQUENCE [LARGE SCALE GENOMIC DNA]</scope>
    <source>
        <strain evidence="6 7">WCHAW010062</strain>
    </source>
</reference>
<dbReference type="SUPFAM" id="SSF53850">
    <property type="entry name" value="Periplasmic binding protein-like II"/>
    <property type="match status" value="1"/>
</dbReference>
<evidence type="ECO:0000256" key="4">
    <source>
        <dbReference type="ARBA" id="ARBA00023163"/>
    </source>
</evidence>
<keyword evidence="3" id="KW-0238">DNA-binding</keyword>
<evidence type="ECO:0000256" key="2">
    <source>
        <dbReference type="ARBA" id="ARBA00023015"/>
    </source>
</evidence>
<dbReference type="InterPro" id="IPR036390">
    <property type="entry name" value="WH_DNA-bd_sf"/>
</dbReference>
<evidence type="ECO:0000313" key="7">
    <source>
        <dbReference type="Proteomes" id="UP000279962"/>
    </source>
</evidence>
<proteinExistence type="inferred from homology"/>
<dbReference type="GO" id="GO:0003700">
    <property type="term" value="F:DNA-binding transcription factor activity"/>
    <property type="evidence" value="ECO:0007669"/>
    <property type="project" value="InterPro"/>
</dbReference>
<organism evidence="6 7">
    <name type="scientific">Acinetobacter wuhouensis</name>
    <dbReference type="NCBI Taxonomy" id="1879050"/>
    <lineage>
        <taxon>Bacteria</taxon>
        <taxon>Pseudomonadati</taxon>
        <taxon>Pseudomonadota</taxon>
        <taxon>Gammaproteobacteria</taxon>
        <taxon>Moraxellales</taxon>
        <taxon>Moraxellaceae</taxon>
        <taxon>Acinetobacter</taxon>
    </lineage>
</organism>
<keyword evidence="2" id="KW-0805">Transcription regulation</keyword>
<dbReference type="GO" id="GO:0003677">
    <property type="term" value="F:DNA binding"/>
    <property type="evidence" value="ECO:0007669"/>
    <property type="project" value="UniProtKB-KW"/>
</dbReference>
<evidence type="ECO:0000256" key="1">
    <source>
        <dbReference type="ARBA" id="ARBA00009437"/>
    </source>
</evidence>
<protein>
    <submittedName>
        <fullName evidence="6">LysR family transcriptional regulator</fullName>
    </submittedName>
</protein>
<dbReference type="PROSITE" id="PS50931">
    <property type="entry name" value="HTH_LYSR"/>
    <property type="match status" value="1"/>
</dbReference>
<dbReference type="InterPro" id="IPR050176">
    <property type="entry name" value="LTTR"/>
</dbReference>
<comment type="similarity">
    <text evidence="1">Belongs to the LysR transcriptional regulatory family.</text>
</comment>
<dbReference type="InterPro" id="IPR005119">
    <property type="entry name" value="LysR_subst-bd"/>
</dbReference>
<sequence>MFDPRLLRAFVSIVDAGSFTLAAERLHMTQSTISQQLARLEDAVGKPLIDRQSRPLQLTASGEQLIRYARRILALQLEAQQILDDPTGTIPIRIGLPEDIMNAEMALILGSFTQANPNVRLEVTSGLSRELMESYRNGQFDIVIVKESAASADHRATFPEPLAWFESIDHGGNWQSPLALVAFPQGGLYRDEMFELLEREQQNWYIAFTGNSISNILVSVEAGLGLSLLPIVTTKNYRVRQYAQFGSVTPIAISIYAWDRDGLIDSLVERMTSVLQQRFDEFSSLDL</sequence>
<dbReference type="EMBL" id="CP033133">
    <property type="protein sequence ID" value="AYO54619.1"/>
    <property type="molecule type" value="Genomic_DNA"/>
</dbReference>
<dbReference type="AlphaFoldDB" id="A0A3G2T2Z8"/>
<accession>A0A3G2T2Z8</accession>
<dbReference type="Pfam" id="PF03466">
    <property type="entry name" value="LysR_substrate"/>
    <property type="match status" value="1"/>
</dbReference>
<dbReference type="FunFam" id="1.10.10.10:FF:000001">
    <property type="entry name" value="LysR family transcriptional regulator"/>
    <property type="match status" value="1"/>
</dbReference>